<dbReference type="EMBL" id="GBXM01001376">
    <property type="protein sequence ID" value="JAI07202.1"/>
    <property type="molecule type" value="Transcribed_RNA"/>
</dbReference>
<reference evidence="1" key="2">
    <citation type="journal article" date="2015" name="Fish Shellfish Immunol.">
        <title>Early steps in the European eel (Anguilla anguilla)-Vibrio vulnificus interaction in the gills: Role of the RtxA13 toxin.</title>
        <authorList>
            <person name="Callol A."/>
            <person name="Pajuelo D."/>
            <person name="Ebbesson L."/>
            <person name="Teles M."/>
            <person name="MacKenzie S."/>
            <person name="Amaro C."/>
        </authorList>
    </citation>
    <scope>NUCLEOTIDE SEQUENCE</scope>
</reference>
<organism evidence="1">
    <name type="scientific">Anguilla anguilla</name>
    <name type="common">European freshwater eel</name>
    <name type="synonym">Muraena anguilla</name>
    <dbReference type="NCBI Taxonomy" id="7936"/>
    <lineage>
        <taxon>Eukaryota</taxon>
        <taxon>Metazoa</taxon>
        <taxon>Chordata</taxon>
        <taxon>Craniata</taxon>
        <taxon>Vertebrata</taxon>
        <taxon>Euteleostomi</taxon>
        <taxon>Actinopterygii</taxon>
        <taxon>Neopterygii</taxon>
        <taxon>Teleostei</taxon>
        <taxon>Anguilliformes</taxon>
        <taxon>Anguillidae</taxon>
        <taxon>Anguilla</taxon>
    </lineage>
</organism>
<evidence type="ECO:0000313" key="1">
    <source>
        <dbReference type="EMBL" id="JAI07202.1"/>
    </source>
</evidence>
<proteinExistence type="predicted"/>
<dbReference type="AlphaFoldDB" id="A0A0E9XXP6"/>
<sequence length="18" mass="1978">MCEWSDSGDREASCSVSE</sequence>
<accession>A0A0E9XXP6</accession>
<protein>
    <submittedName>
        <fullName evidence="1">Uncharacterized protein</fullName>
    </submittedName>
</protein>
<reference evidence="1" key="1">
    <citation type="submission" date="2014-11" db="EMBL/GenBank/DDBJ databases">
        <authorList>
            <person name="Amaro Gonzalez C."/>
        </authorList>
    </citation>
    <scope>NUCLEOTIDE SEQUENCE</scope>
</reference>
<name>A0A0E9XXP6_ANGAN</name>